<feature type="region of interest" description="Disordered" evidence="1">
    <location>
        <begin position="1"/>
        <end position="20"/>
    </location>
</feature>
<dbReference type="RefSeq" id="WP_379872928.1">
    <property type="nucleotide sequence ID" value="NZ_JBHTBH010000011.1"/>
</dbReference>
<keyword evidence="4" id="KW-1185">Reference proteome</keyword>
<sequence length="49" mass="5706">MPRRTDMDVKDRNRNAHRPRRADPVGPLLWFVVVALALLSFVIDHLPGW</sequence>
<feature type="compositionally biased region" description="Basic and acidic residues" evidence="1">
    <location>
        <begin position="1"/>
        <end position="14"/>
    </location>
</feature>
<comment type="caution">
    <text evidence="3">The sequence shown here is derived from an EMBL/GenBank/DDBJ whole genome shotgun (WGS) entry which is preliminary data.</text>
</comment>
<protein>
    <submittedName>
        <fullName evidence="3">Uncharacterized protein</fullName>
    </submittedName>
</protein>
<gene>
    <name evidence="3" type="ORF">ACFQRF_21390</name>
</gene>
<evidence type="ECO:0000313" key="3">
    <source>
        <dbReference type="EMBL" id="MFC7330284.1"/>
    </source>
</evidence>
<evidence type="ECO:0000313" key="4">
    <source>
        <dbReference type="Proteomes" id="UP001596540"/>
    </source>
</evidence>
<reference evidence="4" key="1">
    <citation type="journal article" date="2019" name="Int. J. Syst. Evol. Microbiol.">
        <title>The Global Catalogue of Microorganisms (GCM) 10K type strain sequencing project: providing services to taxonomists for standard genome sequencing and annotation.</title>
        <authorList>
            <consortium name="The Broad Institute Genomics Platform"/>
            <consortium name="The Broad Institute Genome Sequencing Center for Infectious Disease"/>
            <person name="Wu L."/>
            <person name="Ma J."/>
        </authorList>
    </citation>
    <scope>NUCLEOTIDE SEQUENCE [LARGE SCALE GENOMIC DNA]</scope>
    <source>
        <strain evidence="4">CGMCC 4.7382</strain>
    </source>
</reference>
<keyword evidence="2" id="KW-1133">Transmembrane helix</keyword>
<organism evidence="3 4">
    <name type="scientific">Marinactinospora rubrisoli</name>
    <dbReference type="NCBI Taxonomy" id="2715399"/>
    <lineage>
        <taxon>Bacteria</taxon>
        <taxon>Bacillati</taxon>
        <taxon>Actinomycetota</taxon>
        <taxon>Actinomycetes</taxon>
        <taxon>Streptosporangiales</taxon>
        <taxon>Nocardiopsidaceae</taxon>
        <taxon>Marinactinospora</taxon>
    </lineage>
</organism>
<feature type="transmembrane region" description="Helical" evidence="2">
    <location>
        <begin position="21"/>
        <end position="43"/>
    </location>
</feature>
<name>A0ABW2KJV6_9ACTN</name>
<keyword evidence="2" id="KW-0812">Transmembrane</keyword>
<evidence type="ECO:0000256" key="1">
    <source>
        <dbReference type="SAM" id="MobiDB-lite"/>
    </source>
</evidence>
<keyword evidence="2" id="KW-0472">Membrane</keyword>
<evidence type="ECO:0000256" key="2">
    <source>
        <dbReference type="SAM" id="Phobius"/>
    </source>
</evidence>
<dbReference type="EMBL" id="JBHTBH010000011">
    <property type="protein sequence ID" value="MFC7330284.1"/>
    <property type="molecule type" value="Genomic_DNA"/>
</dbReference>
<accession>A0ABW2KJV6</accession>
<dbReference type="Proteomes" id="UP001596540">
    <property type="component" value="Unassembled WGS sequence"/>
</dbReference>
<proteinExistence type="predicted"/>